<accession>A0A183TKC2</accession>
<evidence type="ECO:0000313" key="4">
    <source>
        <dbReference type="WBParaSite" id="SSLN_0001756701-mRNA-1"/>
    </source>
</evidence>
<gene>
    <name evidence="2" type="ORF">SSLN_LOCUS16920</name>
</gene>
<dbReference type="OrthoDB" id="6304780at2759"/>
<reference evidence="2 3" key="2">
    <citation type="submission" date="2018-11" db="EMBL/GenBank/DDBJ databases">
        <authorList>
            <consortium name="Pathogen Informatics"/>
        </authorList>
    </citation>
    <scope>NUCLEOTIDE SEQUENCE [LARGE SCALE GENOMIC DNA]</scope>
    <source>
        <strain evidence="2 3">NST_G2</strain>
    </source>
</reference>
<dbReference type="AlphaFoldDB" id="A0A183TKC2"/>
<proteinExistence type="predicted"/>
<sequence>MGHACNFDASELVGRGDGYTARQTKAAWRPTKCSVKRQINQPAPYLILGTFRLGDRHGMEQPEPPTISAVNDGWGRTAQSETPAVAAPQGSTGVTAAGGDQAKV</sequence>
<name>A0A183TKC2_SCHSO</name>
<keyword evidence="3" id="KW-1185">Reference proteome</keyword>
<feature type="region of interest" description="Disordered" evidence="1">
    <location>
        <begin position="78"/>
        <end position="104"/>
    </location>
</feature>
<evidence type="ECO:0000313" key="2">
    <source>
        <dbReference type="EMBL" id="VDM03306.1"/>
    </source>
</evidence>
<evidence type="ECO:0000256" key="1">
    <source>
        <dbReference type="SAM" id="MobiDB-lite"/>
    </source>
</evidence>
<dbReference type="WBParaSite" id="SSLN_0001756701-mRNA-1">
    <property type="protein sequence ID" value="SSLN_0001756701-mRNA-1"/>
    <property type="gene ID" value="SSLN_0001756701"/>
</dbReference>
<protein>
    <submittedName>
        <fullName evidence="4">Transposase</fullName>
    </submittedName>
</protein>
<organism evidence="4">
    <name type="scientific">Schistocephalus solidus</name>
    <name type="common">Tapeworm</name>
    <dbReference type="NCBI Taxonomy" id="70667"/>
    <lineage>
        <taxon>Eukaryota</taxon>
        <taxon>Metazoa</taxon>
        <taxon>Spiralia</taxon>
        <taxon>Lophotrochozoa</taxon>
        <taxon>Platyhelminthes</taxon>
        <taxon>Cestoda</taxon>
        <taxon>Eucestoda</taxon>
        <taxon>Diphyllobothriidea</taxon>
        <taxon>Diphyllobothriidae</taxon>
        <taxon>Schistocephalus</taxon>
    </lineage>
</organism>
<evidence type="ECO:0000313" key="3">
    <source>
        <dbReference type="Proteomes" id="UP000275846"/>
    </source>
</evidence>
<reference evidence="4" key="1">
    <citation type="submission" date="2016-06" db="UniProtKB">
        <authorList>
            <consortium name="WormBaseParasite"/>
        </authorList>
    </citation>
    <scope>IDENTIFICATION</scope>
</reference>
<dbReference type="Proteomes" id="UP000275846">
    <property type="component" value="Unassembled WGS sequence"/>
</dbReference>
<dbReference type="EMBL" id="UYSU01041716">
    <property type="protein sequence ID" value="VDM03306.1"/>
    <property type="molecule type" value="Genomic_DNA"/>
</dbReference>